<accession>A0A381DIU6</accession>
<gene>
    <name evidence="1" type="ORF">NCTC12475_00591</name>
</gene>
<dbReference type="OrthoDB" id="5361769at2"/>
<dbReference type="EMBL" id="UFVD01000001">
    <property type="protein sequence ID" value="SUX10401.1"/>
    <property type="molecule type" value="Genomic_DNA"/>
</dbReference>
<sequence>MSFSIRKFFSNLFVSIIVEAKECKIYGVILKNGKIAKRIETSFEHLENNKANIRAIEYIKKYEKECSYIYIALFFDYMSQGALPTTNTNAYINYGVDPNKVKIINMPSNWSIYANYMEMKLAKNILGNLQVDLLYSPFALLYRQLQQIGFSQGTTLYVYNHINSLALAIFEKDKMKFGAFFITSTTDEIEEDERDLQQVDTSQIDELLSNEKELNSFEKLESLDKFDDIKDLDFQDINSLEDRNLANSISIFGRDMKAYEYIVSAIDEYYSNSLYDAKFLEKIVFFNNTKMSKTFLSYIESQLLLKIENYDINTIEIMNNLMIKEINI</sequence>
<organism evidence="1 2">
    <name type="scientific">Campylobacter sputorum subsp. sputorum</name>
    <dbReference type="NCBI Taxonomy" id="32024"/>
    <lineage>
        <taxon>Bacteria</taxon>
        <taxon>Pseudomonadati</taxon>
        <taxon>Campylobacterota</taxon>
        <taxon>Epsilonproteobacteria</taxon>
        <taxon>Campylobacterales</taxon>
        <taxon>Campylobacteraceae</taxon>
        <taxon>Campylobacter</taxon>
    </lineage>
</organism>
<dbReference type="Proteomes" id="UP000254920">
    <property type="component" value="Unassembled WGS sequence"/>
</dbReference>
<dbReference type="STRING" id="32024.GCA_000788295_00720"/>
<name>A0A381DIU6_9BACT</name>
<protein>
    <submittedName>
        <fullName evidence="1">Clan AA aspartic protease</fullName>
    </submittedName>
</protein>
<evidence type="ECO:0000313" key="1">
    <source>
        <dbReference type="EMBL" id="SUX10401.1"/>
    </source>
</evidence>
<keyword evidence="1" id="KW-0645">Protease</keyword>
<dbReference type="AlphaFoldDB" id="A0A381DIU6"/>
<reference evidence="1 2" key="1">
    <citation type="submission" date="2018-06" db="EMBL/GenBank/DDBJ databases">
        <authorList>
            <consortium name="Pathogen Informatics"/>
            <person name="Doyle S."/>
        </authorList>
    </citation>
    <scope>NUCLEOTIDE SEQUENCE [LARGE SCALE GENOMIC DNA]</scope>
    <source>
        <strain evidence="1 2">NCTC12475</strain>
    </source>
</reference>
<dbReference type="GO" id="GO:0008233">
    <property type="term" value="F:peptidase activity"/>
    <property type="evidence" value="ECO:0007669"/>
    <property type="project" value="UniProtKB-KW"/>
</dbReference>
<keyword evidence="1" id="KW-0378">Hydrolase</keyword>
<dbReference type="GO" id="GO:0006508">
    <property type="term" value="P:proteolysis"/>
    <property type="evidence" value="ECO:0007669"/>
    <property type="project" value="UniProtKB-KW"/>
</dbReference>
<evidence type="ECO:0000313" key="2">
    <source>
        <dbReference type="Proteomes" id="UP000254920"/>
    </source>
</evidence>
<keyword evidence="2" id="KW-1185">Reference proteome</keyword>
<dbReference type="RefSeq" id="WP_089188424.1">
    <property type="nucleotide sequence ID" value="NZ_UFVD01000001.1"/>
</dbReference>
<proteinExistence type="predicted"/>